<proteinExistence type="predicted"/>
<organism evidence="1 2">
    <name type="scientific">Pleurodeles waltl</name>
    <name type="common">Iberian ribbed newt</name>
    <dbReference type="NCBI Taxonomy" id="8319"/>
    <lineage>
        <taxon>Eukaryota</taxon>
        <taxon>Metazoa</taxon>
        <taxon>Chordata</taxon>
        <taxon>Craniata</taxon>
        <taxon>Vertebrata</taxon>
        <taxon>Euteleostomi</taxon>
        <taxon>Amphibia</taxon>
        <taxon>Batrachia</taxon>
        <taxon>Caudata</taxon>
        <taxon>Salamandroidea</taxon>
        <taxon>Salamandridae</taxon>
        <taxon>Pleurodelinae</taxon>
        <taxon>Pleurodeles</taxon>
    </lineage>
</organism>
<evidence type="ECO:0000313" key="2">
    <source>
        <dbReference type="Proteomes" id="UP001066276"/>
    </source>
</evidence>
<sequence>MERDQEKNFKQTRARGDYRIHGIQLTDQVLEAYSKNPGTRLNVHAHWLLGYDATLSNARTALLAQETVARRRNATLSNARDALPAQGTVARKQDA</sequence>
<dbReference type="EMBL" id="JANPWB010000009">
    <property type="protein sequence ID" value="KAJ1155484.1"/>
    <property type="molecule type" value="Genomic_DNA"/>
</dbReference>
<comment type="caution">
    <text evidence="1">The sequence shown here is derived from an EMBL/GenBank/DDBJ whole genome shotgun (WGS) entry which is preliminary data.</text>
</comment>
<gene>
    <name evidence="1" type="ORF">NDU88_008214</name>
</gene>
<evidence type="ECO:0000313" key="1">
    <source>
        <dbReference type="EMBL" id="KAJ1155484.1"/>
    </source>
</evidence>
<dbReference type="AlphaFoldDB" id="A0AAV7RT54"/>
<name>A0AAV7RT54_PLEWA</name>
<dbReference type="Proteomes" id="UP001066276">
    <property type="component" value="Chromosome 5"/>
</dbReference>
<keyword evidence="2" id="KW-1185">Reference proteome</keyword>
<accession>A0AAV7RT54</accession>
<protein>
    <submittedName>
        <fullName evidence="1">Uncharacterized protein</fullName>
    </submittedName>
</protein>
<reference evidence="1" key="1">
    <citation type="journal article" date="2022" name="bioRxiv">
        <title>Sequencing and chromosome-scale assembly of the giantPleurodeles waltlgenome.</title>
        <authorList>
            <person name="Brown T."/>
            <person name="Elewa A."/>
            <person name="Iarovenko S."/>
            <person name="Subramanian E."/>
            <person name="Araus A.J."/>
            <person name="Petzold A."/>
            <person name="Susuki M."/>
            <person name="Suzuki K.-i.T."/>
            <person name="Hayashi T."/>
            <person name="Toyoda A."/>
            <person name="Oliveira C."/>
            <person name="Osipova E."/>
            <person name="Leigh N.D."/>
            <person name="Simon A."/>
            <person name="Yun M.H."/>
        </authorList>
    </citation>
    <scope>NUCLEOTIDE SEQUENCE</scope>
    <source>
        <strain evidence="1">20211129_DDA</strain>
        <tissue evidence="1">Liver</tissue>
    </source>
</reference>